<dbReference type="Proteomes" id="UP000637002">
    <property type="component" value="Unassembled WGS sequence"/>
</dbReference>
<reference evidence="2" key="2">
    <citation type="submission" date="2020-09" db="EMBL/GenBank/DDBJ databases">
        <authorList>
            <person name="Sun Q."/>
            <person name="Zhou Y."/>
        </authorList>
    </citation>
    <scope>NUCLEOTIDE SEQUENCE</scope>
    <source>
        <strain evidence="2">CGMCC 1.12919</strain>
    </source>
</reference>
<name>A0A916XE77_9HYPH</name>
<proteinExistence type="predicted"/>
<feature type="transmembrane region" description="Helical" evidence="1">
    <location>
        <begin position="65"/>
        <end position="86"/>
    </location>
</feature>
<evidence type="ECO:0000313" key="2">
    <source>
        <dbReference type="EMBL" id="GGC63987.1"/>
    </source>
</evidence>
<keyword evidence="1" id="KW-0812">Transmembrane</keyword>
<evidence type="ECO:0000313" key="3">
    <source>
        <dbReference type="Proteomes" id="UP000637002"/>
    </source>
</evidence>
<keyword evidence="1" id="KW-1133">Transmembrane helix</keyword>
<evidence type="ECO:0000256" key="1">
    <source>
        <dbReference type="SAM" id="Phobius"/>
    </source>
</evidence>
<dbReference type="AlphaFoldDB" id="A0A916XE77"/>
<organism evidence="2 3">
    <name type="scientific">Chelatococcus reniformis</name>
    <dbReference type="NCBI Taxonomy" id="1494448"/>
    <lineage>
        <taxon>Bacteria</taxon>
        <taxon>Pseudomonadati</taxon>
        <taxon>Pseudomonadota</taxon>
        <taxon>Alphaproteobacteria</taxon>
        <taxon>Hyphomicrobiales</taxon>
        <taxon>Chelatococcaceae</taxon>
        <taxon>Chelatococcus</taxon>
    </lineage>
</organism>
<keyword evidence="1" id="KW-0472">Membrane</keyword>
<dbReference type="RefSeq" id="WP_188609807.1">
    <property type="nucleotide sequence ID" value="NZ_BMGG01000004.1"/>
</dbReference>
<gene>
    <name evidence="2" type="ORF">GCM10010994_23250</name>
</gene>
<protein>
    <submittedName>
        <fullName evidence="2">Uncharacterized protein</fullName>
    </submittedName>
</protein>
<keyword evidence="3" id="KW-1185">Reference proteome</keyword>
<comment type="caution">
    <text evidence="2">The sequence shown here is derived from an EMBL/GenBank/DDBJ whole genome shotgun (WGS) entry which is preliminary data.</text>
</comment>
<sequence length="91" mass="9099">MTRRGLVAAAIITTVLGWAPLASVALAAAIGLLAGCRGGHGAAQPCLVAGIDIGEGLYAMGVTGWLMLATAPIAFVSIGLWAIVAVRSLRD</sequence>
<accession>A0A916XE77</accession>
<reference evidence="2" key="1">
    <citation type="journal article" date="2014" name="Int. J. Syst. Evol. Microbiol.">
        <title>Complete genome sequence of Corynebacterium casei LMG S-19264T (=DSM 44701T), isolated from a smear-ripened cheese.</title>
        <authorList>
            <consortium name="US DOE Joint Genome Institute (JGI-PGF)"/>
            <person name="Walter F."/>
            <person name="Albersmeier A."/>
            <person name="Kalinowski J."/>
            <person name="Ruckert C."/>
        </authorList>
    </citation>
    <scope>NUCLEOTIDE SEQUENCE</scope>
    <source>
        <strain evidence="2">CGMCC 1.12919</strain>
    </source>
</reference>
<dbReference type="EMBL" id="BMGG01000004">
    <property type="protein sequence ID" value="GGC63987.1"/>
    <property type="molecule type" value="Genomic_DNA"/>
</dbReference>